<sequence>MTQLDDLAFVLLSAGGATDPASNAVTLLYVDSTTGDLVSRHWAGGGGEEKLGHANHIADSVRPNSTAAYVIAGSMQLIAYISCDNKLCVVDFDEESDEWIQDETLPQCDVNPLGHVAAFLASDAATPIIVFQDASERFNVVTKSDATWSSRVIPTIVPIVGSPITTMIMDTSTRFFYISASDQCLHHVAAGADSDWSVDTAIPQCSFSKTAAIKRMIISPSEKGLQVFAMDEDKVMWMFTEGNEKLKKAGQVIGNKFDPASKEEAVFFFFFFAAFCCVQ</sequence>
<protein>
    <recommendedName>
        <fullName evidence="4">Fucose-specific lectin</fullName>
    </recommendedName>
</protein>
<dbReference type="EMBL" id="JAACJL010000017">
    <property type="protein sequence ID" value="KAF4618474.1"/>
    <property type="molecule type" value="Genomic_DNA"/>
</dbReference>
<dbReference type="EMBL" id="JAACJL010000041">
    <property type="protein sequence ID" value="KAF4615560.1"/>
    <property type="molecule type" value="Genomic_DNA"/>
</dbReference>
<name>A0A8H4QX40_9AGAR</name>
<dbReference type="Proteomes" id="UP000521872">
    <property type="component" value="Unassembled WGS sequence"/>
</dbReference>
<dbReference type="AlphaFoldDB" id="A0A8H4QX40"/>
<evidence type="ECO:0000313" key="3">
    <source>
        <dbReference type="Proteomes" id="UP000521872"/>
    </source>
</evidence>
<evidence type="ECO:0000313" key="1">
    <source>
        <dbReference type="EMBL" id="KAF4615560.1"/>
    </source>
</evidence>
<organism evidence="2 3">
    <name type="scientific">Agrocybe pediades</name>
    <dbReference type="NCBI Taxonomy" id="84607"/>
    <lineage>
        <taxon>Eukaryota</taxon>
        <taxon>Fungi</taxon>
        <taxon>Dikarya</taxon>
        <taxon>Basidiomycota</taxon>
        <taxon>Agaricomycotina</taxon>
        <taxon>Agaricomycetes</taxon>
        <taxon>Agaricomycetidae</taxon>
        <taxon>Agaricales</taxon>
        <taxon>Agaricineae</taxon>
        <taxon>Strophariaceae</taxon>
        <taxon>Agrocybe</taxon>
    </lineage>
</organism>
<reference evidence="2 3" key="1">
    <citation type="submission" date="2019-12" db="EMBL/GenBank/DDBJ databases">
        <authorList>
            <person name="Floudas D."/>
            <person name="Bentzer J."/>
            <person name="Ahren D."/>
            <person name="Johansson T."/>
            <person name="Persson P."/>
            <person name="Tunlid A."/>
        </authorList>
    </citation>
    <scope>NUCLEOTIDE SEQUENCE [LARGE SCALE GENOMIC DNA]</scope>
    <source>
        <strain evidence="2 3">CBS 102.39</strain>
    </source>
</reference>
<evidence type="ECO:0008006" key="4">
    <source>
        <dbReference type="Google" id="ProtNLM"/>
    </source>
</evidence>
<evidence type="ECO:0000313" key="2">
    <source>
        <dbReference type="EMBL" id="KAF4618474.1"/>
    </source>
</evidence>
<proteinExistence type="predicted"/>
<comment type="caution">
    <text evidence="2">The sequence shown here is derived from an EMBL/GenBank/DDBJ whole genome shotgun (WGS) entry which is preliminary data.</text>
</comment>
<keyword evidence="3" id="KW-1185">Reference proteome</keyword>
<gene>
    <name evidence="2" type="ORF">D9613_010191</name>
    <name evidence="1" type="ORF">D9613_013009</name>
</gene>
<dbReference type="Gene3D" id="2.120.10.70">
    <property type="entry name" value="Fucose-specific lectin"/>
    <property type="match status" value="1"/>
</dbReference>
<accession>A0A8H4QX40</accession>
<dbReference type="SUPFAM" id="SSF89372">
    <property type="entry name" value="Fucose-specific lectin"/>
    <property type="match status" value="1"/>
</dbReference>